<dbReference type="OrthoDB" id="10264738at2759"/>
<gene>
    <name evidence="3" type="ORF">KIPB_003182</name>
</gene>
<dbReference type="EMBL" id="BDIP01000592">
    <property type="protein sequence ID" value="GIQ82100.1"/>
    <property type="molecule type" value="Genomic_DNA"/>
</dbReference>
<dbReference type="Gene3D" id="3.60.40.10">
    <property type="entry name" value="PPM-type phosphatase domain"/>
    <property type="match status" value="1"/>
</dbReference>
<evidence type="ECO:0000256" key="1">
    <source>
        <dbReference type="SAM" id="Phobius"/>
    </source>
</evidence>
<dbReference type="CDD" id="cd00143">
    <property type="entry name" value="PP2Cc"/>
    <property type="match status" value="1"/>
</dbReference>
<dbReference type="PROSITE" id="PS51746">
    <property type="entry name" value="PPM_2"/>
    <property type="match status" value="1"/>
</dbReference>
<keyword evidence="1" id="KW-0472">Membrane</keyword>
<dbReference type="Pfam" id="PF00481">
    <property type="entry name" value="PP2C"/>
    <property type="match status" value="1"/>
</dbReference>
<comment type="caution">
    <text evidence="3">The sequence shown here is derived from an EMBL/GenBank/DDBJ whole genome shotgun (WGS) entry which is preliminary data.</text>
</comment>
<accession>A0A9K3CTJ0</accession>
<dbReference type="AlphaFoldDB" id="A0A9K3CTJ0"/>
<protein>
    <submittedName>
        <fullName evidence="3">Protein phosphatase 2C family</fullName>
    </submittedName>
</protein>
<name>A0A9K3CTJ0_9EUKA</name>
<dbReference type="InterPro" id="IPR015655">
    <property type="entry name" value="PP2C"/>
</dbReference>
<feature type="domain" description="PPM-type phosphatase" evidence="2">
    <location>
        <begin position="46"/>
        <end position="419"/>
    </location>
</feature>
<sequence length="451" mass="47869">MDASVNEFVISAFLVLGSIVIGWYGWCVVAGTLKARTTTRSSSACAIGCLGNCGKRQKMEDSHSIALFSRSSLEAPVLREVSPDGVWRDAHSSHSSCSSDASLLTVCDGHLGKGAACFVAEALPRILAGKLESLTNGYTRAADADPDAVQSLLRDTIVECEAALLRSGELSGTAMCCVYVTHDRVYCGNVGDCRAVLSSVYQVYPIPISRDHKPEGHSERHRIRSGEGAVHPVYVQYSAGMLPLVSIGPPRLWPSGMSLSRAMGDKPAKTGPTSGHAYPTHALDRDPSLSCLPEVSVTPIPHTPSSPVDMPFVVVGCDGIFDVLSNEDAVSVVRSNLVFQLALAAREVVAGHECVNECVDENGDPEGCSDTVHLTDIELDPTQTSRACGLASCRLAGLIVDLALARHSTDNVTAGVVLLSCPGTLSLRTLDRLATKEARHRLRTALKGRPQ</sequence>
<keyword evidence="1" id="KW-1133">Transmembrane helix</keyword>
<dbReference type="Proteomes" id="UP000265618">
    <property type="component" value="Unassembled WGS sequence"/>
</dbReference>
<dbReference type="PANTHER" id="PTHR47992">
    <property type="entry name" value="PROTEIN PHOSPHATASE"/>
    <property type="match status" value="1"/>
</dbReference>
<evidence type="ECO:0000259" key="2">
    <source>
        <dbReference type="PROSITE" id="PS51746"/>
    </source>
</evidence>
<keyword evidence="4" id="KW-1185">Reference proteome</keyword>
<proteinExistence type="predicted"/>
<evidence type="ECO:0000313" key="4">
    <source>
        <dbReference type="Proteomes" id="UP000265618"/>
    </source>
</evidence>
<dbReference type="InterPro" id="IPR036457">
    <property type="entry name" value="PPM-type-like_dom_sf"/>
</dbReference>
<evidence type="ECO:0000313" key="3">
    <source>
        <dbReference type="EMBL" id="GIQ82100.1"/>
    </source>
</evidence>
<feature type="transmembrane region" description="Helical" evidence="1">
    <location>
        <begin position="12"/>
        <end position="33"/>
    </location>
</feature>
<dbReference type="InterPro" id="IPR001932">
    <property type="entry name" value="PPM-type_phosphatase-like_dom"/>
</dbReference>
<keyword evidence="1" id="KW-0812">Transmembrane</keyword>
<dbReference type="SUPFAM" id="SSF81606">
    <property type="entry name" value="PP2C-like"/>
    <property type="match status" value="1"/>
</dbReference>
<dbReference type="SMART" id="SM00332">
    <property type="entry name" value="PP2Cc"/>
    <property type="match status" value="1"/>
</dbReference>
<dbReference type="GO" id="GO:0004722">
    <property type="term" value="F:protein serine/threonine phosphatase activity"/>
    <property type="evidence" value="ECO:0007669"/>
    <property type="project" value="InterPro"/>
</dbReference>
<organism evidence="3 4">
    <name type="scientific">Kipferlia bialata</name>
    <dbReference type="NCBI Taxonomy" id="797122"/>
    <lineage>
        <taxon>Eukaryota</taxon>
        <taxon>Metamonada</taxon>
        <taxon>Carpediemonas-like organisms</taxon>
        <taxon>Kipferlia</taxon>
    </lineage>
</organism>
<reference evidence="3 4" key="1">
    <citation type="journal article" date="2018" name="PLoS ONE">
        <title>The draft genome of Kipferlia bialata reveals reductive genome evolution in fornicate parasites.</title>
        <authorList>
            <person name="Tanifuji G."/>
            <person name="Takabayashi S."/>
            <person name="Kume K."/>
            <person name="Takagi M."/>
            <person name="Nakayama T."/>
            <person name="Kamikawa R."/>
            <person name="Inagaki Y."/>
            <person name="Hashimoto T."/>
        </authorList>
    </citation>
    <scope>NUCLEOTIDE SEQUENCE [LARGE SCALE GENOMIC DNA]</scope>
    <source>
        <strain evidence="3">NY0173</strain>
    </source>
</reference>